<proteinExistence type="predicted"/>
<comment type="caution">
    <text evidence="1">The sequence shown here is derived from an EMBL/GenBank/DDBJ whole genome shotgun (WGS) entry which is preliminary data.</text>
</comment>
<dbReference type="RefSeq" id="WP_343904236.1">
    <property type="nucleotide sequence ID" value="NZ_BAAAIS010000002.1"/>
</dbReference>
<dbReference type="Proteomes" id="UP001597280">
    <property type="component" value="Unassembled WGS sequence"/>
</dbReference>
<protein>
    <submittedName>
        <fullName evidence="1">Uncharacterized protein</fullName>
    </submittedName>
</protein>
<reference evidence="2" key="1">
    <citation type="journal article" date="2019" name="Int. J. Syst. Evol. Microbiol.">
        <title>The Global Catalogue of Microorganisms (GCM) 10K type strain sequencing project: providing services to taxonomists for standard genome sequencing and annotation.</title>
        <authorList>
            <consortium name="The Broad Institute Genomics Platform"/>
            <consortium name="The Broad Institute Genome Sequencing Center for Infectious Disease"/>
            <person name="Wu L."/>
            <person name="Ma J."/>
        </authorList>
    </citation>
    <scope>NUCLEOTIDE SEQUENCE [LARGE SCALE GENOMIC DNA]</scope>
    <source>
        <strain evidence="2">JCM 11650</strain>
    </source>
</reference>
<keyword evidence="2" id="KW-1185">Reference proteome</keyword>
<evidence type="ECO:0000313" key="1">
    <source>
        <dbReference type="EMBL" id="MFD1835025.1"/>
    </source>
</evidence>
<accession>A0ABW4PXX9</accession>
<gene>
    <name evidence="1" type="ORF">ACFSDA_08025</name>
</gene>
<sequence>MTATRVRDALVCLAEAPYDSLAILIGTRPPDTGEIKASASGDWAYRKTRHAFLYESRDTWGGWYARPCHEVTWEELDAAVAGDPRVDEVRAWSESLTAVDAWRDRMRPHRLTPLPGDWHPHYHEEDETRPGWAARLHAWEQTIALLRDAAARTPDEPEQLDMLAYLEEMTP</sequence>
<evidence type="ECO:0000313" key="2">
    <source>
        <dbReference type="Proteomes" id="UP001597280"/>
    </source>
</evidence>
<organism evidence="1 2">
    <name type="scientific">Brachybacterium rhamnosum</name>
    <dbReference type="NCBI Taxonomy" id="173361"/>
    <lineage>
        <taxon>Bacteria</taxon>
        <taxon>Bacillati</taxon>
        <taxon>Actinomycetota</taxon>
        <taxon>Actinomycetes</taxon>
        <taxon>Micrococcales</taxon>
        <taxon>Dermabacteraceae</taxon>
        <taxon>Brachybacterium</taxon>
    </lineage>
</organism>
<dbReference type="EMBL" id="JBHUFL010000002">
    <property type="protein sequence ID" value="MFD1835025.1"/>
    <property type="molecule type" value="Genomic_DNA"/>
</dbReference>
<name>A0ABW4PXX9_9MICO</name>